<keyword evidence="1" id="KW-1133">Transmembrane helix</keyword>
<evidence type="ECO:0000313" key="2">
    <source>
        <dbReference type="EMBL" id="OUM75255.1"/>
    </source>
</evidence>
<evidence type="ECO:0008006" key="4">
    <source>
        <dbReference type="Google" id="ProtNLM"/>
    </source>
</evidence>
<dbReference type="InterPro" id="IPR032314">
    <property type="entry name" value="DUF4845"/>
</dbReference>
<keyword evidence="3" id="KW-1185">Reference proteome</keyword>
<dbReference type="EMBL" id="LOHF01000002">
    <property type="protein sequence ID" value="OUM75255.1"/>
    <property type="molecule type" value="Genomic_DNA"/>
</dbReference>
<protein>
    <recommendedName>
        <fullName evidence="4">DUF4845 domain-containing protein</fullName>
    </recommendedName>
</protein>
<evidence type="ECO:0000313" key="3">
    <source>
        <dbReference type="Proteomes" id="UP000195440"/>
    </source>
</evidence>
<feature type="transmembrane region" description="Helical" evidence="1">
    <location>
        <begin position="12"/>
        <end position="33"/>
    </location>
</feature>
<gene>
    <name evidence="2" type="ORF">AUC60_03385</name>
</gene>
<sequence>MTFASSQKGWSFTGVLLAIALGIFVLSVAFKLVPHYLDNREMKKIINAVDSNRALEISTVSEFYSYVGKSMQVNSIRDVDLNKALSVTVENNRFLAHLKYEKRESLIQNIDLVVMFDDTFSVGKP</sequence>
<name>A0A1Y3P5W8_9PSED</name>
<keyword evidence="1" id="KW-0812">Transmembrane</keyword>
<organism evidence="2 3">
    <name type="scientific">Pseudomonas caspiana</name>
    <dbReference type="NCBI Taxonomy" id="1451454"/>
    <lineage>
        <taxon>Bacteria</taxon>
        <taxon>Pseudomonadati</taxon>
        <taxon>Pseudomonadota</taxon>
        <taxon>Gammaproteobacteria</taxon>
        <taxon>Pseudomonadales</taxon>
        <taxon>Pseudomonadaceae</taxon>
        <taxon>Pseudomonas</taxon>
    </lineage>
</organism>
<dbReference type="Proteomes" id="UP000195440">
    <property type="component" value="Unassembled WGS sequence"/>
</dbReference>
<dbReference type="RefSeq" id="WP_087264686.1">
    <property type="nucleotide sequence ID" value="NZ_CP167995.1"/>
</dbReference>
<keyword evidence="1" id="KW-0472">Membrane</keyword>
<accession>A0A1Y3P5W8</accession>
<dbReference type="OrthoDB" id="5734946at2"/>
<reference evidence="2 3" key="1">
    <citation type="journal article" date="2017" name="Syst. Appl. Microbiol.">
        <title>Pseudomonas caspiana sp. nov., a citrus pathogen in the Pseudomonas syringae phylogenetic group.</title>
        <authorList>
            <person name="Busquets A."/>
            <person name="Gomila M."/>
            <person name="Beiki F."/>
            <person name="Mulet M."/>
            <person name="Rahimian H."/>
            <person name="Garcia-Valdes E."/>
            <person name="Lalucat J."/>
        </authorList>
    </citation>
    <scope>NUCLEOTIDE SEQUENCE [LARGE SCALE GENOMIC DNA]</scope>
    <source>
        <strain evidence="2 3">FBF102</strain>
    </source>
</reference>
<dbReference type="Pfam" id="PF16137">
    <property type="entry name" value="DUF4845"/>
    <property type="match status" value="1"/>
</dbReference>
<comment type="caution">
    <text evidence="2">The sequence shown here is derived from an EMBL/GenBank/DDBJ whole genome shotgun (WGS) entry which is preliminary data.</text>
</comment>
<evidence type="ECO:0000256" key="1">
    <source>
        <dbReference type="SAM" id="Phobius"/>
    </source>
</evidence>
<proteinExistence type="predicted"/>
<dbReference type="AlphaFoldDB" id="A0A1Y3P5W8"/>